<dbReference type="EMBL" id="JAHLOQ010000004">
    <property type="protein sequence ID" value="MBU5335351.1"/>
    <property type="molecule type" value="Genomic_DNA"/>
</dbReference>
<feature type="transmembrane region" description="Helical" evidence="5">
    <location>
        <begin position="344"/>
        <end position="364"/>
    </location>
</feature>
<dbReference type="Proteomes" id="UP001196301">
    <property type="component" value="Unassembled WGS sequence"/>
</dbReference>
<keyword evidence="7" id="KW-1185">Reference proteome</keyword>
<feature type="transmembrane region" description="Helical" evidence="5">
    <location>
        <begin position="292"/>
        <end position="317"/>
    </location>
</feature>
<feature type="transmembrane region" description="Helical" evidence="5">
    <location>
        <begin position="99"/>
        <end position="125"/>
    </location>
</feature>
<feature type="transmembrane region" description="Helical" evidence="5">
    <location>
        <begin position="137"/>
        <end position="158"/>
    </location>
</feature>
<dbReference type="Pfam" id="PF13520">
    <property type="entry name" value="AA_permease_2"/>
    <property type="match status" value="1"/>
</dbReference>
<feature type="transmembrane region" description="Helical" evidence="5">
    <location>
        <begin position="21"/>
        <end position="42"/>
    </location>
</feature>
<feature type="transmembrane region" description="Helical" evidence="5">
    <location>
        <begin position="434"/>
        <end position="451"/>
    </location>
</feature>
<dbReference type="PANTHER" id="PTHR11785:SF512">
    <property type="entry name" value="SOBREMESA, ISOFORM B"/>
    <property type="match status" value="1"/>
</dbReference>
<keyword evidence="3 5" id="KW-1133">Transmembrane helix</keyword>
<evidence type="ECO:0000256" key="5">
    <source>
        <dbReference type="SAM" id="Phobius"/>
    </source>
</evidence>
<feature type="transmembrane region" description="Helical" evidence="5">
    <location>
        <begin position="202"/>
        <end position="222"/>
    </location>
</feature>
<dbReference type="PIRSF" id="PIRSF006060">
    <property type="entry name" value="AA_transporter"/>
    <property type="match status" value="1"/>
</dbReference>
<evidence type="ECO:0000256" key="2">
    <source>
        <dbReference type="ARBA" id="ARBA00022692"/>
    </source>
</evidence>
<comment type="subcellular location">
    <subcellularLocation>
        <location evidence="1">Membrane</location>
        <topology evidence="1">Multi-pass membrane protein</topology>
    </subcellularLocation>
</comment>
<keyword evidence="2 5" id="KW-0812">Transmembrane</keyword>
<feature type="transmembrane region" description="Helical" evidence="5">
    <location>
        <begin position="242"/>
        <end position="265"/>
    </location>
</feature>
<accession>A0ABS6DU59</accession>
<dbReference type="InterPro" id="IPR050598">
    <property type="entry name" value="AminoAcid_Transporter"/>
</dbReference>
<feature type="transmembrane region" description="Helical" evidence="5">
    <location>
        <begin position="370"/>
        <end position="393"/>
    </location>
</feature>
<evidence type="ECO:0000256" key="4">
    <source>
        <dbReference type="ARBA" id="ARBA00023136"/>
    </source>
</evidence>
<feature type="transmembrane region" description="Helical" evidence="5">
    <location>
        <begin position="170"/>
        <end position="190"/>
    </location>
</feature>
<reference evidence="6 7" key="1">
    <citation type="submission" date="2021-06" db="EMBL/GenBank/DDBJ databases">
        <authorList>
            <person name="Sun Q."/>
            <person name="Li D."/>
        </authorList>
    </citation>
    <scope>NUCLEOTIDE SEQUENCE [LARGE SCALE GENOMIC DNA]</scope>
    <source>
        <strain evidence="6 7">N19</strain>
    </source>
</reference>
<dbReference type="InterPro" id="IPR002293">
    <property type="entry name" value="AA/rel_permease1"/>
</dbReference>
<sequence>MKNQQHVQELSSEKTEFKREIGVFGGVSIIGGIMIGSGIFYLGSYVLQRTNYNIGLALLAWILGGVISLFAGLCYAELGAAMPKAGGRTVYLTEAYHPCVGFLAGFCDWLIGGPGSVAALAIALPTALKPVTGINDAGIKVFAIVLIVGLTVYNCYGVKLASILQNISMVAKLIPILLIMVVALFCGKVTPDISIGQQVATSGTTGTISMVAFAIVASLWAYEGWTNLNSVAEEVKNPKKDLPLAIIIAIGGITILYTLFNYAIYRVLPYETVVSMIEQGDFYLGTEVAKLIFGNVGSILVTTAMVIAMFGSINGLILAQPRTYYAMAVEGHFFKSFAKLHPKYKVPTAPLVVQAIISIILVLMRDLDQLTTLVVFSTMLFNCLTVLAVPILRKKMPEMPRPYKVWFYPVSVIIIVLIYIGLVISTFLDDPTSAIIGFIVPAIGIVFYLYFDKKKRQEGNRI</sequence>
<evidence type="ECO:0000313" key="7">
    <source>
        <dbReference type="Proteomes" id="UP001196301"/>
    </source>
</evidence>
<evidence type="ECO:0000313" key="6">
    <source>
        <dbReference type="EMBL" id="MBU5335351.1"/>
    </source>
</evidence>
<organism evidence="6 7">
    <name type="scientific">Intestinibacter bartlettii</name>
    <dbReference type="NCBI Taxonomy" id="261299"/>
    <lineage>
        <taxon>Bacteria</taxon>
        <taxon>Bacillati</taxon>
        <taxon>Bacillota</taxon>
        <taxon>Clostridia</taxon>
        <taxon>Peptostreptococcales</taxon>
        <taxon>Peptostreptococcaceae</taxon>
        <taxon>Intestinibacter</taxon>
    </lineage>
</organism>
<gene>
    <name evidence="6" type="ORF">KQI20_02750</name>
</gene>
<name>A0ABS6DU59_9FIRM</name>
<keyword evidence="4 5" id="KW-0472">Membrane</keyword>
<dbReference type="PANTHER" id="PTHR11785">
    <property type="entry name" value="AMINO ACID TRANSPORTER"/>
    <property type="match status" value="1"/>
</dbReference>
<comment type="caution">
    <text evidence="6">The sequence shown here is derived from an EMBL/GenBank/DDBJ whole genome shotgun (WGS) entry which is preliminary data.</text>
</comment>
<evidence type="ECO:0000256" key="3">
    <source>
        <dbReference type="ARBA" id="ARBA00022989"/>
    </source>
</evidence>
<feature type="transmembrane region" description="Helical" evidence="5">
    <location>
        <begin position="405"/>
        <end position="428"/>
    </location>
</feature>
<dbReference type="RefSeq" id="WP_216568472.1">
    <property type="nucleotide sequence ID" value="NZ_JAHLOQ010000004.1"/>
</dbReference>
<evidence type="ECO:0000256" key="1">
    <source>
        <dbReference type="ARBA" id="ARBA00004141"/>
    </source>
</evidence>
<feature type="transmembrane region" description="Helical" evidence="5">
    <location>
        <begin position="54"/>
        <end position="78"/>
    </location>
</feature>
<protein>
    <submittedName>
        <fullName evidence="6">Amino acid permease</fullName>
    </submittedName>
</protein>
<proteinExistence type="predicted"/>